<reference evidence="1 2" key="1">
    <citation type="submission" date="2015-01" db="EMBL/GenBank/DDBJ databases">
        <title>Evolution of Trichinella species and genotypes.</title>
        <authorList>
            <person name="Korhonen P.K."/>
            <person name="Edoardo P."/>
            <person name="Giuseppe L.R."/>
            <person name="Gasser R.B."/>
        </authorList>
    </citation>
    <scope>NUCLEOTIDE SEQUENCE [LARGE SCALE GENOMIC DNA]</scope>
    <source>
        <strain evidence="1">ISS588</strain>
    </source>
</reference>
<protein>
    <submittedName>
        <fullName evidence="1">Uncharacterized protein</fullName>
    </submittedName>
</protein>
<gene>
    <name evidence="1" type="ORF">T4B_6994</name>
</gene>
<keyword evidence="2" id="KW-1185">Reference proteome</keyword>
<evidence type="ECO:0000313" key="2">
    <source>
        <dbReference type="Proteomes" id="UP000054805"/>
    </source>
</evidence>
<dbReference type="EMBL" id="JYDS01000922">
    <property type="protein sequence ID" value="KRZ00126.1"/>
    <property type="molecule type" value="Genomic_DNA"/>
</dbReference>
<evidence type="ECO:0000313" key="1">
    <source>
        <dbReference type="EMBL" id="KRZ00126.1"/>
    </source>
</evidence>
<organism evidence="1 2">
    <name type="scientific">Trichinella pseudospiralis</name>
    <name type="common">Parasitic roundworm</name>
    <dbReference type="NCBI Taxonomy" id="6337"/>
    <lineage>
        <taxon>Eukaryota</taxon>
        <taxon>Metazoa</taxon>
        <taxon>Ecdysozoa</taxon>
        <taxon>Nematoda</taxon>
        <taxon>Enoplea</taxon>
        <taxon>Dorylaimia</taxon>
        <taxon>Trichinellida</taxon>
        <taxon>Trichinellidae</taxon>
        <taxon>Trichinella</taxon>
    </lineage>
</organism>
<name>A0A0V1GPC1_TRIPS</name>
<comment type="caution">
    <text evidence="1">The sequence shown here is derived from an EMBL/GenBank/DDBJ whole genome shotgun (WGS) entry which is preliminary data.</text>
</comment>
<dbReference type="AlphaFoldDB" id="A0A0V1GPC1"/>
<accession>A0A0V1GPC1</accession>
<proteinExistence type="predicted"/>
<dbReference type="Proteomes" id="UP000054805">
    <property type="component" value="Unassembled WGS sequence"/>
</dbReference>
<sequence length="37" mass="4420">MAKSLFSKFAKIMQSLWNNSRQKFALPKLVHWEVARQ</sequence>